<evidence type="ECO:0000256" key="4">
    <source>
        <dbReference type="ARBA" id="ARBA00022827"/>
    </source>
</evidence>
<dbReference type="STRING" id="121845.A0A1S3DNR1"/>
<dbReference type="Pfam" id="PF02771">
    <property type="entry name" value="Acyl-CoA_dh_N"/>
    <property type="match status" value="1"/>
</dbReference>
<dbReference type="FunFam" id="1.10.540.10:FF:000002">
    <property type="entry name" value="Acyl-CoA dehydrogenase FadE19"/>
    <property type="match status" value="1"/>
</dbReference>
<evidence type="ECO:0000313" key="8">
    <source>
        <dbReference type="RefSeq" id="XP_008485119.1"/>
    </source>
</evidence>
<dbReference type="InterPro" id="IPR013786">
    <property type="entry name" value="AcylCoA_DH/ox_N"/>
</dbReference>
<dbReference type="GO" id="GO:0046359">
    <property type="term" value="P:butyrate catabolic process"/>
    <property type="evidence" value="ECO:0007669"/>
    <property type="project" value="TreeGrafter"/>
</dbReference>
<comment type="similarity">
    <text evidence="2">Belongs to the acyl-CoA dehydrogenase family.</text>
</comment>
<dbReference type="GO" id="GO:0050660">
    <property type="term" value="F:flavin adenine dinucleotide binding"/>
    <property type="evidence" value="ECO:0007669"/>
    <property type="project" value="InterPro"/>
</dbReference>
<evidence type="ECO:0000313" key="9">
    <source>
        <dbReference type="RefSeq" id="XP_026688110.1"/>
    </source>
</evidence>
<dbReference type="GO" id="GO:0003995">
    <property type="term" value="F:acyl-CoA dehydrogenase activity"/>
    <property type="evidence" value="ECO:0007669"/>
    <property type="project" value="UniProtKB-ARBA"/>
</dbReference>
<keyword evidence="4" id="KW-0274">FAD</keyword>
<dbReference type="PANTHER" id="PTHR43884">
    <property type="entry name" value="ACYL-COA DEHYDROGENASE"/>
    <property type="match status" value="1"/>
</dbReference>
<dbReference type="GO" id="GO:0033539">
    <property type="term" value="P:fatty acid beta-oxidation using acyl-CoA dehydrogenase"/>
    <property type="evidence" value="ECO:0007669"/>
    <property type="project" value="TreeGrafter"/>
</dbReference>
<dbReference type="AlphaFoldDB" id="A0A1S3DNR1"/>
<dbReference type="InterPro" id="IPR037069">
    <property type="entry name" value="AcylCoA_DH/ox_N_sf"/>
</dbReference>
<dbReference type="PaxDb" id="121845-A0A1S3DNR1"/>
<dbReference type="SUPFAM" id="SSF56645">
    <property type="entry name" value="Acyl-CoA dehydrogenase NM domain-like"/>
    <property type="match status" value="1"/>
</dbReference>
<dbReference type="GeneID" id="103521792"/>
<dbReference type="InterPro" id="IPR009100">
    <property type="entry name" value="AcylCoA_DH/oxidase_NM_dom_sf"/>
</dbReference>
<accession>A0A1S3DNR1</accession>
<reference evidence="8 9" key="1">
    <citation type="submission" date="2025-04" db="UniProtKB">
        <authorList>
            <consortium name="RefSeq"/>
        </authorList>
    </citation>
    <scope>IDENTIFICATION</scope>
</reference>
<organism evidence="7 8">
    <name type="scientific">Diaphorina citri</name>
    <name type="common">Asian citrus psyllid</name>
    <dbReference type="NCBI Taxonomy" id="121845"/>
    <lineage>
        <taxon>Eukaryota</taxon>
        <taxon>Metazoa</taxon>
        <taxon>Ecdysozoa</taxon>
        <taxon>Arthropoda</taxon>
        <taxon>Hexapoda</taxon>
        <taxon>Insecta</taxon>
        <taxon>Pterygota</taxon>
        <taxon>Neoptera</taxon>
        <taxon>Paraneoptera</taxon>
        <taxon>Hemiptera</taxon>
        <taxon>Sternorrhyncha</taxon>
        <taxon>Psylloidea</taxon>
        <taxon>Psyllidae</taxon>
        <taxon>Diaphorininae</taxon>
        <taxon>Diaphorina</taxon>
    </lineage>
</organism>
<keyword evidence="7" id="KW-1185">Reference proteome</keyword>
<evidence type="ECO:0000259" key="6">
    <source>
        <dbReference type="Pfam" id="PF02771"/>
    </source>
</evidence>
<dbReference type="Proteomes" id="UP000079169">
    <property type="component" value="Unplaced"/>
</dbReference>
<dbReference type="RefSeq" id="XP_026688110.1">
    <property type="nucleotide sequence ID" value="XM_026832309.1"/>
</dbReference>
<protein>
    <submittedName>
        <fullName evidence="8 9">Short-chain specific acyl-CoA dehydrogenase, mitochondrial-like</fullName>
    </submittedName>
</protein>
<comment type="cofactor">
    <cofactor evidence="1">
        <name>FAD</name>
        <dbReference type="ChEBI" id="CHEBI:57692"/>
    </cofactor>
</comment>
<dbReference type="Gene3D" id="1.10.540.10">
    <property type="entry name" value="Acyl-CoA dehydrogenase/oxidase, N-terminal domain"/>
    <property type="match status" value="1"/>
</dbReference>
<evidence type="ECO:0000256" key="5">
    <source>
        <dbReference type="ARBA" id="ARBA00023002"/>
    </source>
</evidence>
<sequence length="106" mass="11483">MGSTVMFTSTTLLQISTKLIPAALTRCLSITSLPDTHQMLQKTCRDFAQQELKPIAAKLDKEHLFPADQIKKLGALGLMGVLVDEEYGGAGLDTLALHVAMEEIAQ</sequence>
<proteinExistence type="inferred from homology"/>
<evidence type="ECO:0000256" key="2">
    <source>
        <dbReference type="ARBA" id="ARBA00009347"/>
    </source>
</evidence>
<gene>
    <name evidence="8 9 10" type="primary">LOC103521792</name>
</gene>
<evidence type="ECO:0000256" key="1">
    <source>
        <dbReference type="ARBA" id="ARBA00001974"/>
    </source>
</evidence>
<feature type="domain" description="Acyl-CoA dehydrogenase/oxidase N-terminal" evidence="6">
    <location>
        <begin position="35"/>
        <end position="105"/>
    </location>
</feature>
<dbReference type="GO" id="GO:0005739">
    <property type="term" value="C:mitochondrion"/>
    <property type="evidence" value="ECO:0007669"/>
    <property type="project" value="TreeGrafter"/>
</dbReference>
<evidence type="ECO:0000313" key="10">
    <source>
        <dbReference type="RefSeq" id="XP_026688111.1"/>
    </source>
</evidence>
<dbReference type="RefSeq" id="XP_026688111.1">
    <property type="nucleotide sequence ID" value="XM_026832310.1"/>
</dbReference>
<dbReference type="PANTHER" id="PTHR43884:SF12">
    <property type="entry name" value="ISOVALERYL-COA DEHYDROGENASE, MITOCHONDRIAL-RELATED"/>
    <property type="match status" value="1"/>
</dbReference>
<dbReference type="RefSeq" id="XP_008485119.1">
    <property type="nucleotide sequence ID" value="XM_008486897.3"/>
</dbReference>
<dbReference type="KEGG" id="dci:103521792"/>
<keyword evidence="3" id="KW-0285">Flavoprotein</keyword>
<keyword evidence="5" id="KW-0560">Oxidoreductase</keyword>
<evidence type="ECO:0000256" key="3">
    <source>
        <dbReference type="ARBA" id="ARBA00022630"/>
    </source>
</evidence>
<evidence type="ECO:0000313" key="7">
    <source>
        <dbReference type="Proteomes" id="UP000079169"/>
    </source>
</evidence>
<name>A0A1S3DNR1_DIACI</name>